<dbReference type="InterPro" id="IPR008974">
    <property type="entry name" value="TRAF-like"/>
</dbReference>
<dbReference type="GO" id="GO:0016567">
    <property type="term" value="P:protein ubiquitination"/>
    <property type="evidence" value="ECO:0007669"/>
    <property type="project" value="InterPro"/>
</dbReference>
<dbReference type="PROSITE" id="PS50144">
    <property type="entry name" value="MATH"/>
    <property type="match status" value="1"/>
</dbReference>
<feature type="region of interest" description="Disordered" evidence="1">
    <location>
        <begin position="18"/>
        <end position="46"/>
    </location>
</feature>
<proteinExistence type="predicted"/>
<accession>A0A453SR49</accession>
<feature type="domain" description="MATH" evidence="2">
    <location>
        <begin position="46"/>
        <end position="204"/>
    </location>
</feature>
<dbReference type="AlphaFoldDB" id="A0A453SR49"/>
<sequence length="252" mass="28079">PPRKQTSKPTYLVDHASLRSDQRPTMVGMKLPPPPTRSTITTTTSAGSHELKVEGYSVTKLLVDGERIESSKFRAAGHDFQICYYPNKYRKKDCNTGRISAPPGAQMLHAGSNATISFFLKLAGGSKGKDVRAEFQFSLVPRHGGEPAAPGAPAKVRFVGERHVVTFPRKHNGVEYWGLKISKKELEKSPEYLWDDSFVVRCEISVVEKPIVRSHDFMVCRCKDDLCKHHHLTGASLVKDVVVNYFLKCLGI</sequence>
<dbReference type="PANTHER" id="PTHR26379:SF443">
    <property type="entry name" value="MATH DOMAIN CONTAINING PROTEIN"/>
    <property type="match status" value="1"/>
</dbReference>
<organism evidence="3 4">
    <name type="scientific">Aegilops tauschii subsp. strangulata</name>
    <name type="common">Goatgrass</name>
    <dbReference type="NCBI Taxonomy" id="200361"/>
    <lineage>
        <taxon>Eukaryota</taxon>
        <taxon>Viridiplantae</taxon>
        <taxon>Streptophyta</taxon>
        <taxon>Embryophyta</taxon>
        <taxon>Tracheophyta</taxon>
        <taxon>Spermatophyta</taxon>
        <taxon>Magnoliopsida</taxon>
        <taxon>Liliopsida</taxon>
        <taxon>Poales</taxon>
        <taxon>Poaceae</taxon>
        <taxon>BOP clade</taxon>
        <taxon>Pooideae</taxon>
        <taxon>Triticodae</taxon>
        <taxon>Triticeae</taxon>
        <taxon>Triticinae</taxon>
        <taxon>Aegilops</taxon>
    </lineage>
</organism>
<evidence type="ECO:0000259" key="2">
    <source>
        <dbReference type="PROSITE" id="PS50144"/>
    </source>
</evidence>
<dbReference type="EnsemblPlants" id="AET7Gv21034800.1">
    <property type="protein sequence ID" value="AET7Gv21034800.1"/>
    <property type="gene ID" value="AET7Gv21034800"/>
</dbReference>
<reference evidence="3" key="3">
    <citation type="journal article" date="2017" name="Nature">
        <title>Genome sequence of the progenitor of the wheat D genome Aegilops tauschii.</title>
        <authorList>
            <person name="Luo M.C."/>
            <person name="Gu Y.Q."/>
            <person name="Puiu D."/>
            <person name="Wang H."/>
            <person name="Twardziok S.O."/>
            <person name="Deal K.R."/>
            <person name="Huo N."/>
            <person name="Zhu T."/>
            <person name="Wang L."/>
            <person name="Wang Y."/>
            <person name="McGuire P.E."/>
            <person name="Liu S."/>
            <person name="Long H."/>
            <person name="Ramasamy R.K."/>
            <person name="Rodriguez J.C."/>
            <person name="Van S.L."/>
            <person name="Yuan L."/>
            <person name="Wang Z."/>
            <person name="Xia Z."/>
            <person name="Xiao L."/>
            <person name="Anderson O.D."/>
            <person name="Ouyang S."/>
            <person name="Liang Y."/>
            <person name="Zimin A.V."/>
            <person name="Pertea G."/>
            <person name="Qi P."/>
            <person name="Bennetzen J.L."/>
            <person name="Dai X."/>
            <person name="Dawson M.W."/>
            <person name="Muller H.G."/>
            <person name="Kugler K."/>
            <person name="Rivarola-Duarte L."/>
            <person name="Spannagl M."/>
            <person name="Mayer K.F.X."/>
            <person name="Lu F.H."/>
            <person name="Bevan M.W."/>
            <person name="Leroy P."/>
            <person name="Li P."/>
            <person name="You F.M."/>
            <person name="Sun Q."/>
            <person name="Liu Z."/>
            <person name="Lyons E."/>
            <person name="Wicker T."/>
            <person name="Salzberg S.L."/>
            <person name="Devos K.M."/>
            <person name="Dvorak J."/>
        </authorList>
    </citation>
    <scope>NUCLEOTIDE SEQUENCE [LARGE SCALE GENOMIC DNA]</scope>
    <source>
        <strain evidence="3">cv. AL8/78</strain>
    </source>
</reference>
<dbReference type="Gene3D" id="2.60.210.10">
    <property type="entry name" value="Apoptosis, Tumor Necrosis Factor Receptor Associated Protein 2, Chain A"/>
    <property type="match status" value="1"/>
</dbReference>
<dbReference type="CDD" id="cd00121">
    <property type="entry name" value="MATH"/>
    <property type="match status" value="1"/>
</dbReference>
<dbReference type="Proteomes" id="UP000015105">
    <property type="component" value="Chromosome 7D"/>
</dbReference>
<dbReference type="PANTHER" id="PTHR26379">
    <property type="entry name" value="BTB/POZ AND MATH DOMAIN-CONTAINING PROTEIN 1"/>
    <property type="match status" value="1"/>
</dbReference>
<dbReference type="STRING" id="200361.A0A453SR49"/>
<dbReference type="InterPro" id="IPR002083">
    <property type="entry name" value="MATH/TRAF_dom"/>
</dbReference>
<dbReference type="Gramene" id="AET7Gv21034800.1">
    <property type="protein sequence ID" value="AET7Gv21034800.1"/>
    <property type="gene ID" value="AET7Gv21034800"/>
</dbReference>
<reference evidence="3" key="4">
    <citation type="submission" date="2019-03" db="UniProtKB">
        <authorList>
            <consortium name="EnsemblPlants"/>
        </authorList>
    </citation>
    <scope>IDENTIFICATION</scope>
</reference>
<reference evidence="3" key="5">
    <citation type="journal article" date="2021" name="G3 (Bethesda)">
        <title>Aegilops tauschii genome assembly Aet v5.0 features greater sequence contiguity and improved annotation.</title>
        <authorList>
            <person name="Wang L."/>
            <person name="Zhu T."/>
            <person name="Rodriguez J.C."/>
            <person name="Deal K.R."/>
            <person name="Dubcovsky J."/>
            <person name="McGuire P.E."/>
            <person name="Lux T."/>
            <person name="Spannagl M."/>
            <person name="Mayer K.F.X."/>
            <person name="Baldrich P."/>
            <person name="Meyers B.C."/>
            <person name="Huo N."/>
            <person name="Gu Y.Q."/>
            <person name="Zhou H."/>
            <person name="Devos K.M."/>
            <person name="Bennetzen J.L."/>
            <person name="Unver T."/>
            <person name="Budak H."/>
            <person name="Gulick P.J."/>
            <person name="Galiba G."/>
            <person name="Kalapos B."/>
            <person name="Nelson D.R."/>
            <person name="Li P."/>
            <person name="You F.M."/>
            <person name="Luo M.C."/>
            <person name="Dvorak J."/>
        </authorList>
    </citation>
    <scope>NUCLEOTIDE SEQUENCE [LARGE SCALE GENOMIC DNA]</scope>
    <source>
        <strain evidence="3">cv. AL8/78</strain>
    </source>
</reference>
<name>A0A453SR49_AEGTS</name>
<evidence type="ECO:0000256" key="1">
    <source>
        <dbReference type="SAM" id="MobiDB-lite"/>
    </source>
</evidence>
<evidence type="ECO:0000313" key="3">
    <source>
        <dbReference type="EnsemblPlants" id="AET7Gv21034800.1"/>
    </source>
</evidence>
<dbReference type="SUPFAM" id="SSF49599">
    <property type="entry name" value="TRAF domain-like"/>
    <property type="match status" value="1"/>
</dbReference>
<reference evidence="4" key="1">
    <citation type="journal article" date="2014" name="Science">
        <title>Ancient hybridizations among the ancestral genomes of bread wheat.</title>
        <authorList>
            <consortium name="International Wheat Genome Sequencing Consortium,"/>
            <person name="Marcussen T."/>
            <person name="Sandve S.R."/>
            <person name="Heier L."/>
            <person name="Spannagl M."/>
            <person name="Pfeifer M."/>
            <person name="Jakobsen K.S."/>
            <person name="Wulff B.B."/>
            <person name="Steuernagel B."/>
            <person name="Mayer K.F."/>
            <person name="Olsen O.A."/>
        </authorList>
    </citation>
    <scope>NUCLEOTIDE SEQUENCE [LARGE SCALE GENOMIC DNA]</scope>
    <source>
        <strain evidence="4">cv. AL8/78</strain>
    </source>
</reference>
<evidence type="ECO:0000313" key="4">
    <source>
        <dbReference type="Proteomes" id="UP000015105"/>
    </source>
</evidence>
<keyword evidence="4" id="KW-1185">Reference proteome</keyword>
<reference evidence="4" key="2">
    <citation type="journal article" date="2017" name="Nat. Plants">
        <title>The Aegilops tauschii genome reveals multiple impacts of transposons.</title>
        <authorList>
            <person name="Zhao G."/>
            <person name="Zou C."/>
            <person name="Li K."/>
            <person name="Wang K."/>
            <person name="Li T."/>
            <person name="Gao L."/>
            <person name="Zhang X."/>
            <person name="Wang H."/>
            <person name="Yang Z."/>
            <person name="Liu X."/>
            <person name="Jiang W."/>
            <person name="Mao L."/>
            <person name="Kong X."/>
            <person name="Jiao Y."/>
            <person name="Jia J."/>
        </authorList>
    </citation>
    <scope>NUCLEOTIDE SEQUENCE [LARGE SCALE GENOMIC DNA]</scope>
    <source>
        <strain evidence="4">cv. AL8/78</strain>
    </source>
</reference>
<protein>
    <recommendedName>
        <fullName evidence="2">MATH domain-containing protein</fullName>
    </recommendedName>
</protein>
<dbReference type="InterPro" id="IPR045005">
    <property type="entry name" value="BPM1-6"/>
</dbReference>